<accession>A0A9W9Z666</accession>
<gene>
    <name evidence="2" type="ORF">OS493_001877</name>
</gene>
<keyword evidence="3" id="KW-1185">Reference proteome</keyword>
<evidence type="ECO:0000256" key="1">
    <source>
        <dbReference type="SAM" id="MobiDB-lite"/>
    </source>
</evidence>
<reference evidence="2" key="1">
    <citation type="submission" date="2023-01" db="EMBL/GenBank/DDBJ databases">
        <title>Genome assembly of the deep-sea coral Lophelia pertusa.</title>
        <authorList>
            <person name="Herrera S."/>
            <person name="Cordes E."/>
        </authorList>
    </citation>
    <scope>NUCLEOTIDE SEQUENCE</scope>
    <source>
        <strain evidence="2">USNM1676648</strain>
        <tissue evidence="2">Polyp</tissue>
    </source>
</reference>
<dbReference type="EMBL" id="MU826826">
    <property type="protein sequence ID" value="KAJ7375139.1"/>
    <property type="molecule type" value="Genomic_DNA"/>
</dbReference>
<protein>
    <submittedName>
        <fullName evidence="2">Uncharacterized protein</fullName>
    </submittedName>
</protein>
<dbReference type="AlphaFoldDB" id="A0A9W9Z666"/>
<evidence type="ECO:0000313" key="3">
    <source>
        <dbReference type="Proteomes" id="UP001163046"/>
    </source>
</evidence>
<organism evidence="2 3">
    <name type="scientific">Desmophyllum pertusum</name>
    <dbReference type="NCBI Taxonomy" id="174260"/>
    <lineage>
        <taxon>Eukaryota</taxon>
        <taxon>Metazoa</taxon>
        <taxon>Cnidaria</taxon>
        <taxon>Anthozoa</taxon>
        <taxon>Hexacorallia</taxon>
        <taxon>Scleractinia</taxon>
        <taxon>Caryophylliina</taxon>
        <taxon>Caryophylliidae</taxon>
        <taxon>Desmophyllum</taxon>
    </lineage>
</organism>
<feature type="region of interest" description="Disordered" evidence="1">
    <location>
        <begin position="238"/>
        <end position="260"/>
    </location>
</feature>
<proteinExistence type="predicted"/>
<name>A0A9W9Z666_9CNID</name>
<evidence type="ECO:0000313" key="2">
    <source>
        <dbReference type="EMBL" id="KAJ7375139.1"/>
    </source>
</evidence>
<dbReference type="Proteomes" id="UP001163046">
    <property type="component" value="Unassembled WGS sequence"/>
</dbReference>
<comment type="caution">
    <text evidence="2">The sequence shown here is derived from an EMBL/GenBank/DDBJ whole genome shotgun (WGS) entry which is preliminary data.</text>
</comment>
<sequence>MRPIERFDVKPGGSLGVDSAFIEKIFAQLYNEGLITVVKDGDNESYENIFLRRQPTSENMKQFVFKFRERKGMYPVKTGADFMANGGKEKVKANTILEHLSPLYFGSKSAHCTHCGEMFKIAKFTVLNCYKLNQKSLNILPEEEEREEDESDIREPTAAMIANLEYDINHPWATKRKGMTQTEALNILQTCVDACERSKEAAREAESAVYCGIIRERKKPEAGAVLNIPKRFHRLLTKSESMQKQAKHQTRDGNSGKNRFHIPAQVAEKNEKKRQTTRAWIVIQKMKKRYLF</sequence>